<evidence type="ECO:0000313" key="1">
    <source>
        <dbReference type="EMBL" id="KAJ8872945.1"/>
    </source>
</evidence>
<keyword evidence="2" id="KW-1185">Reference proteome</keyword>
<comment type="caution">
    <text evidence="1">The sequence shown here is derived from an EMBL/GenBank/DDBJ whole genome shotgun (WGS) entry which is preliminary data.</text>
</comment>
<proteinExistence type="predicted"/>
<dbReference type="Proteomes" id="UP001159363">
    <property type="component" value="Chromosome 10"/>
</dbReference>
<evidence type="ECO:0008006" key="3">
    <source>
        <dbReference type="Google" id="ProtNLM"/>
    </source>
</evidence>
<gene>
    <name evidence="1" type="ORF">PR048_026561</name>
</gene>
<name>A0ABQ9GLQ7_9NEOP</name>
<dbReference type="PANTHER" id="PTHR45913">
    <property type="entry name" value="EPM2A-INTERACTING PROTEIN 1"/>
    <property type="match status" value="1"/>
</dbReference>
<sequence length="141" mass="16577">MGYFVIEKASKAVCVICNELIAVLKKYNIRCHYKTKHGENFDKFKDKVHEHKFEILKCGLCFQQNILKKRVREREAVTRVSLRIAREFAKRALDKSIDVSDTARVLIFFRGMDREFEVTEKIAYLISWHGTTTGEDIFKEV</sequence>
<dbReference type="PANTHER" id="PTHR45913:SF5">
    <property type="entry name" value="GENERAL TRANSCRIPTION FACTOR II-I REPEAT DOMAIN-CONTAINING PROTEIN 2A-LIKE PROTEIN"/>
    <property type="match status" value="1"/>
</dbReference>
<dbReference type="EMBL" id="JARBHB010000011">
    <property type="protein sequence ID" value="KAJ8872945.1"/>
    <property type="molecule type" value="Genomic_DNA"/>
</dbReference>
<evidence type="ECO:0000313" key="2">
    <source>
        <dbReference type="Proteomes" id="UP001159363"/>
    </source>
</evidence>
<organism evidence="1 2">
    <name type="scientific">Dryococelus australis</name>
    <dbReference type="NCBI Taxonomy" id="614101"/>
    <lineage>
        <taxon>Eukaryota</taxon>
        <taxon>Metazoa</taxon>
        <taxon>Ecdysozoa</taxon>
        <taxon>Arthropoda</taxon>
        <taxon>Hexapoda</taxon>
        <taxon>Insecta</taxon>
        <taxon>Pterygota</taxon>
        <taxon>Neoptera</taxon>
        <taxon>Polyneoptera</taxon>
        <taxon>Phasmatodea</taxon>
        <taxon>Verophasmatodea</taxon>
        <taxon>Anareolatae</taxon>
        <taxon>Phasmatidae</taxon>
        <taxon>Eurycanthinae</taxon>
        <taxon>Dryococelus</taxon>
    </lineage>
</organism>
<protein>
    <recommendedName>
        <fullName evidence="3">SPIN-DOC-like zinc-finger domain-containing protein</fullName>
    </recommendedName>
</protein>
<accession>A0ABQ9GLQ7</accession>
<reference evidence="1 2" key="1">
    <citation type="submission" date="2023-02" db="EMBL/GenBank/DDBJ databases">
        <title>LHISI_Scaffold_Assembly.</title>
        <authorList>
            <person name="Stuart O.P."/>
            <person name="Cleave R."/>
            <person name="Magrath M.J.L."/>
            <person name="Mikheyev A.S."/>
        </authorList>
    </citation>
    <scope>NUCLEOTIDE SEQUENCE [LARGE SCALE GENOMIC DNA]</scope>
    <source>
        <strain evidence="1">Daus_M_001</strain>
        <tissue evidence="1">Leg muscle</tissue>
    </source>
</reference>